<dbReference type="InterPro" id="IPR007345">
    <property type="entry name" value="Polysacch_pyruvyl_Trfase"/>
</dbReference>
<name>A0A2Z4MPZ8_BREBE</name>
<evidence type="ECO:0000313" key="3">
    <source>
        <dbReference type="Proteomes" id="UP000036061"/>
    </source>
</evidence>
<dbReference type="EMBL" id="CP030117">
    <property type="protein sequence ID" value="AWX58610.1"/>
    <property type="molecule type" value="Genomic_DNA"/>
</dbReference>
<dbReference type="AlphaFoldDB" id="A0A2Z4MPZ8"/>
<accession>A0A2Z4MPZ8</accession>
<gene>
    <name evidence="2" type="ORF">AB432_027795</name>
</gene>
<evidence type="ECO:0000313" key="2">
    <source>
        <dbReference type="EMBL" id="AWX58610.1"/>
    </source>
</evidence>
<feature type="domain" description="Polysaccharide pyruvyl transferase" evidence="1">
    <location>
        <begin position="29"/>
        <end position="286"/>
    </location>
</feature>
<dbReference type="RefSeq" id="WP_048035049.1">
    <property type="nucleotide sequence ID" value="NZ_CP030117.1"/>
</dbReference>
<organism evidence="2 3">
    <name type="scientific">Brevibacillus brevis</name>
    <name type="common">Bacillus brevis</name>
    <dbReference type="NCBI Taxonomy" id="1393"/>
    <lineage>
        <taxon>Bacteria</taxon>
        <taxon>Bacillati</taxon>
        <taxon>Bacillota</taxon>
        <taxon>Bacilli</taxon>
        <taxon>Bacillales</taxon>
        <taxon>Paenibacillaceae</taxon>
        <taxon>Brevibacillus</taxon>
    </lineage>
</organism>
<sequence length="348" mass="40501">MNRVAILTECKPYNPNRTFTEQLNSVGGNTGNNAYITALMDIFSAARVDYELLDKTLEDDEYDVYIVGNLSWIVEDTPLPDFYYDAFRKITNKGKKFVPISVGTQVFDYKADFKYDPTTLSFLKEISEQAVIACRGEYTAELLSKNGVKNVEVIGCPSLFHTKDPNFKLSKRNYLRKNPRIATGITPWPNEKMSTSLVKEYLGYAIRNKIDFIEQADNSWIEFLSETDKSFKGLFHTYFKQFGKMFFDIEEWRVYSRELDFSFSGRFHGNVIPLLEGVPSLFISIDARTKEMCEYFKFPTIDIQEFCFDKTLEELYEMADYTEFNKSYSGAFIKFENYVEKNNLKIVK</sequence>
<evidence type="ECO:0000259" key="1">
    <source>
        <dbReference type="Pfam" id="PF04230"/>
    </source>
</evidence>
<protein>
    <submittedName>
        <fullName evidence="2">Polysaccharide pyruvyl transferase family protein</fullName>
    </submittedName>
</protein>
<keyword evidence="2" id="KW-0808">Transferase</keyword>
<dbReference type="Pfam" id="PF04230">
    <property type="entry name" value="PS_pyruv_trans"/>
    <property type="match status" value="1"/>
</dbReference>
<dbReference type="GO" id="GO:0016740">
    <property type="term" value="F:transferase activity"/>
    <property type="evidence" value="ECO:0007669"/>
    <property type="project" value="UniProtKB-KW"/>
</dbReference>
<proteinExistence type="predicted"/>
<reference evidence="2 3" key="1">
    <citation type="journal article" date="2015" name="Genome Announc.">
        <title>Draft Genome Sequence of Brevibacillus brevis DZQ7, a Plant Growth-Promoting Rhizobacterium with Broad-Spectrum Antimicrobial Activity.</title>
        <authorList>
            <person name="Hou Q."/>
            <person name="Wang C."/>
            <person name="Hou X."/>
            <person name="Xia Z."/>
            <person name="Ye J."/>
            <person name="Liu K."/>
            <person name="Liu H."/>
            <person name="Wang J."/>
            <person name="Guo H."/>
            <person name="Yu X."/>
            <person name="Yang Y."/>
            <person name="Du B."/>
            <person name="Ding Y."/>
        </authorList>
    </citation>
    <scope>NUCLEOTIDE SEQUENCE [LARGE SCALE GENOMIC DNA]</scope>
    <source>
        <strain evidence="2 3">DZQ7</strain>
    </source>
</reference>
<dbReference type="Proteomes" id="UP000036061">
    <property type="component" value="Chromosome"/>
</dbReference>